<reference evidence="2 3" key="1">
    <citation type="submission" date="2019-02" db="EMBL/GenBank/DDBJ databases">
        <title>Deep-cultivation of Planctomycetes and their phenomic and genomic characterization uncovers novel biology.</title>
        <authorList>
            <person name="Wiegand S."/>
            <person name="Jogler M."/>
            <person name="Boedeker C."/>
            <person name="Pinto D."/>
            <person name="Vollmers J."/>
            <person name="Rivas-Marin E."/>
            <person name="Kohn T."/>
            <person name="Peeters S.H."/>
            <person name="Heuer A."/>
            <person name="Rast P."/>
            <person name="Oberbeckmann S."/>
            <person name="Bunk B."/>
            <person name="Jeske O."/>
            <person name="Meyerdierks A."/>
            <person name="Storesund J.E."/>
            <person name="Kallscheuer N."/>
            <person name="Luecker S."/>
            <person name="Lage O.M."/>
            <person name="Pohl T."/>
            <person name="Merkel B.J."/>
            <person name="Hornburger P."/>
            <person name="Mueller R.-W."/>
            <person name="Bruemmer F."/>
            <person name="Labrenz M."/>
            <person name="Spormann A.M."/>
            <person name="Op den Camp H."/>
            <person name="Overmann J."/>
            <person name="Amann R."/>
            <person name="Jetten M.S.M."/>
            <person name="Mascher T."/>
            <person name="Medema M.H."/>
            <person name="Devos D.P."/>
            <person name="Kaster A.-K."/>
            <person name="Ovreas L."/>
            <person name="Rohde M."/>
            <person name="Galperin M.Y."/>
            <person name="Jogler C."/>
        </authorList>
    </citation>
    <scope>NUCLEOTIDE SEQUENCE [LARGE SCALE GENOMIC DNA]</scope>
    <source>
        <strain evidence="2 3">Poly24</strain>
    </source>
</reference>
<dbReference type="GO" id="GO:0008870">
    <property type="term" value="F:galactoside O-acetyltransferase activity"/>
    <property type="evidence" value="ECO:0007669"/>
    <property type="project" value="UniProtKB-EC"/>
</dbReference>
<keyword evidence="2" id="KW-0808">Transferase</keyword>
<dbReference type="GO" id="GO:0005737">
    <property type="term" value="C:cytoplasm"/>
    <property type="evidence" value="ECO:0007669"/>
    <property type="project" value="InterPro"/>
</dbReference>
<dbReference type="GO" id="GO:0009001">
    <property type="term" value="F:serine O-acetyltransferase activity"/>
    <property type="evidence" value="ECO:0007669"/>
    <property type="project" value="InterPro"/>
</dbReference>
<dbReference type="Proteomes" id="UP000315082">
    <property type="component" value="Chromosome"/>
</dbReference>
<comment type="similarity">
    <text evidence="1">Belongs to the transferase hexapeptide repeat family.</text>
</comment>
<dbReference type="SUPFAM" id="SSF51161">
    <property type="entry name" value="Trimeric LpxA-like enzymes"/>
    <property type="match status" value="1"/>
</dbReference>
<dbReference type="GO" id="GO:0006535">
    <property type="term" value="P:cysteine biosynthetic process from serine"/>
    <property type="evidence" value="ECO:0007669"/>
    <property type="project" value="InterPro"/>
</dbReference>
<name>A0A518JLD4_9BACT</name>
<dbReference type="PIRSF" id="PIRSF000441">
    <property type="entry name" value="CysE"/>
    <property type="match status" value="1"/>
</dbReference>
<dbReference type="InterPro" id="IPR005881">
    <property type="entry name" value="Ser_O-AcTrfase"/>
</dbReference>
<evidence type="ECO:0000313" key="3">
    <source>
        <dbReference type="Proteomes" id="UP000315082"/>
    </source>
</evidence>
<accession>A0A518JLD4</accession>
<dbReference type="PANTHER" id="PTHR43300:SF11">
    <property type="entry name" value="ACETYLTRANSFERASE RV3034C-RELATED"/>
    <property type="match status" value="1"/>
</dbReference>
<gene>
    <name evidence="2" type="primary">lacA_1</name>
    <name evidence="2" type="ORF">Poly24_00320</name>
</gene>
<dbReference type="EMBL" id="CP036348">
    <property type="protein sequence ID" value="QDV66349.1"/>
    <property type="molecule type" value="Genomic_DNA"/>
</dbReference>
<sequence>MSRRLHVGGFRRTARIVKTLNFFIHRALLPAEAIVGQNITLEHYALGIVMHPNVTIGENCRIFHHVTIAGEVVIDAPERVVIGDRVTIGVNAVILPRPYRGLTIGDDAVIGAGAVVTGDVPPRAIVVGVPGRVVRIRSEEEIRQ</sequence>
<keyword evidence="2" id="KW-0012">Acyltransferase</keyword>
<dbReference type="PANTHER" id="PTHR43300">
    <property type="entry name" value="ACETYLTRANSFERASE"/>
    <property type="match status" value="1"/>
</dbReference>
<dbReference type="InterPro" id="IPR011004">
    <property type="entry name" value="Trimer_LpxA-like_sf"/>
</dbReference>
<dbReference type="Pfam" id="PF14602">
    <property type="entry name" value="Hexapep_2"/>
    <property type="match status" value="1"/>
</dbReference>
<dbReference type="InterPro" id="IPR001451">
    <property type="entry name" value="Hexapep"/>
</dbReference>
<dbReference type="KEGG" id="rcf:Poly24_00320"/>
<dbReference type="InterPro" id="IPR050179">
    <property type="entry name" value="Trans_hexapeptide_repeat"/>
</dbReference>
<proteinExistence type="inferred from homology"/>
<evidence type="ECO:0000313" key="2">
    <source>
        <dbReference type="EMBL" id="QDV66349.1"/>
    </source>
</evidence>
<protein>
    <submittedName>
        <fullName evidence="2">Galactoside O-acetyltransferase</fullName>
        <ecNumber evidence="2">2.3.1.18</ecNumber>
    </submittedName>
</protein>
<dbReference type="EC" id="2.3.1.18" evidence="2"/>
<organism evidence="2 3">
    <name type="scientific">Rosistilla carotiformis</name>
    <dbReference type="NCBI Taxonomy" id="2528017"/>
    <lineage>
        <taxon>Bacteria</taxon>
        <taxon>Pseudomonadati</taxon>
        <taxon>Planctomycetota</taxon>
        <taxon>Planctomycetia</taxon>
        <taxon>Pirellulales</taxon>
        <taxon>Pirellulaceae</taxon>
        <taxon>Rosistilla</taxon>
    </lineage>
</organism>
<dbReference type="AlphaFoldDB" id="A0A518JLD4"/>
<keyword evidence="3" id="KW-1185">Reference proteome</keyword>
<dbReference type="Gene3D" id="2.160.10.10">
    <property type="entry name" value="Hexapeptide repeat proteins"/>
    <property type="match status" value="1"/>
</dbReference>
<evidence type="ECO:0000256" key="1">
    <source>
        <dbReference type="ARBA" id="ARBA00007274"/>
    </source>
</evidence>